<comment type="caution">
    <text evidence="1">The sequence shown here is derived from an EMBL/GenBank/DDBJ whole genome shotgun (WGS) entry which is preliminary data.</text>
</comment>
<accession>A0AAI8YLE5</accession>
<evidence type="ECO:0000313" key="1">
    <source>
        <dbReference type="EMBL" id="CAJ2508900.1"/>
    </source>
</evidence>
<dbReference type="AlphaFoldDB" id="A0AAI8YLE5"/>
<dbReference type="EMBL" id="CAUWAG010000012">
    <property type="protein sequence ID" value="CAJ2508900.1"/>
    <property type="molecule type" value="Genomic_DNA"/>
</dbReference>
<reference evidence="1" key="1">
    <citation type="submission" date="2023-10" db="EMBL/GenBank/DDBJ databases">
        <authorList>
            <person name="Hackl T."/>
        </authorList>
    </citation>
    <scope>NUCLEOTIDE SEQUENCE</scope>
</reference>
<sequence>MSSGISSSIPLNIPLNIPSNIHSDIPSDVPHRQPDITSRVYNKQLTSAQIDKVYLALQLEKWARSDQAYRISAGCTLESSILREEFVFEVERRFLVIFQTIFTGEVRAIYGQPPGTLDFDELRKAIERIGFASWPTHKGSKYKFRPVDGLINREVAAKTIFIDKWHKGPAPWIIAQKWGHTITVQYGIRGADFRLKAVL</sequence>
<gene>
    <name evidence="1" type="ORF">KHLLAP_LOCUS9368</name>
</gene>
<proteinExistence type="predicted"/>
<name>A0AAI8YLE5_9PEZI</name>
<evidence type="ECO:0000313" key="2">
    <source>
        <dbReference type="Proteomes" id="UP001295740"/>
    </source>
</evidence>
<organism evidence="1 2">
    <name type="scientific">Anthostomella pinea</name>
    <dbReference type="NCBI Taxonomy" id="933095"/>
    <lineage>
        <taxon>Eukaryota</taxon>
        <taxon>Fungi</taxon>
        <taxon>Dikarya</taxon>
        <taxon>Ascomycota</taxon>
        <taxon>Pezizomycotina</taxon>
        <taxon>Sordariomycetes</taxon>
        <taxon>Xylariomycetidae</taxon>
        <taxon>Xylariales</taxon>
        <taxon>Xylariaceae</taxon>
        <taxon>Anthostomella</taxon>
    </lineage>
</organism>
<protein>
    <submittedName>
        <fullName evidence="1">Uu.00g139260.m01.CDS01</fullName>
    </submittedName>
</protein>
<keyword evidence="2" id="KW-1185">Reference proteome</keyword>
<dbReference type="Proteomes" id="UP001295740">
    <property type="component" value="Unassembled WGS sequence"/>
</dbReference>